<organism evidence="1 2">
    <name type="scientific">Mycobacterium hippophais</name>
    <dbReference type="NCBI Taxonomy" id="3016340"/>
    <lineage>
        <taxon>Bacteria</taxon>
        <taxon>Bacillati</taxon>
        <taxon>Actinomycetota</taxon>
        <taxon>Actinomycetes</taxon>
        <taxon>Mycobacteriales</taxon>
        <taxon>Mycobacteriaceae</taxon>
        <taxon>Mycobacterium</taxon>
    </lineage>
</organism>
<comment type="caution">
    <text evidence="1">The sequence shown here is derived from an EMBL/GenBank/DDBJ whole genome shotgun (WGS) entry which is preliminary data.</text>
</comment>
<evidence type="ECO:0000313" key="2">
    <source>
        <dbReference type="Proteomes" id="UP001142153"/>
    </source>
</evidence>
<dbReference type="Proteomes" id="UP001142153">
    <property type="component" value="Unassembled WGS sequence"/>
</dbReference>
<keyword evidence="2" id="KW-1185">Reference proteome</keyword>
<proteinExistence type="predicted"/>
<accession>A0ABT4PYP8</accession>
<evidence type="ECO:0000313" key="1">
    <source>
        <dbReference type="EMBL" id="MCZ8381715.1"/>
    </source>
</evidence>
<sequence length="178" mass="19264">MTPKEYDVVRLRRALPEHGVEAGREGTVVIAHGRGLADATAAFEVEFCDGLDSVVVTLVADDVDVVWRQMSGEEMAVVTAVVAALPGFAGLLDGLAGAFVRRSTDWILDIRSRTDVPEVDVPDGPVPVRAFVPNGAEYRGEILVWVQGGRLSGLEYAWVTDDVPTRWPRPDEIEVVGP</sequence>
<dbReference type="EMBL" id="JAPZPY010000012">
    <property type="protein sequence ID" value="MCZ8381715.1"/>
    <property type="molecule type" value="Genomic_DNA"/>
</dbReference>
<dbReference type="InterPro" id="IPR032568">
    <property type="entry name" value="DUF4926"/>
</dbReference>
<dbReference type="RefSeq" id="WP_269896219.1">
    <property type="nucleotide sequence ID" value="NZ_JAPZPY010000012.1"/>
</dbReference>
<protein>
    <submittedName>
        <fullName evidence="1">DUF4926 domain-containing protein</fullName>
    </submittedName>
</protein>
<reference evidence="1" key="1">
    <citation type="submission" date="2022-12" db="EMBL/GenBank/DDBJ databases">
        <authorList>
            <person name="Deng Y."/>
            <person name="Zhang Y.-Q."/>
        </authorList>
    </citation>
    <scope>NUCLEOTIDE SEQUENCE</scope>
    <source>
        <strain evidence="1">CPCC 205372</strain>
    </source>
</reference>
<dbReference type="Pfam" id="PF16277">
    <property type="entry name" value="DUF4926"/>
    <property type="match status" value="1"/>
</dbReference>
<name>A0ABT4PYP8_9MYCO</name>
<gene>
    <name evidence="1" type="ORF">O6P37_22850</name>
</gene>